<evidence type="ECO:0000256" key="2">
    <source>
        <dbReference type="ARBA" id="ARBA00023180"/>
    </source>
</evidence>
<proteinExistence type="predicted"/>
<dbReference type="STRING" id="379508.A5DWQ6"/>
<keyword evidence="6" id="KW-1185">Reference proteome</keyword>
<dbReference type="KEGG" id="lel:PVL30_001767"/>
<feature type="domain" description="Calcineurin-like phosphoesterase" evidence="4">
    <location>
        <begin position="329"/>
        <end position="542"/>
    </location>
</feature>
<dbReference type="Gene3D" id="3.60.21.10">
    <property type="match status" value="1"/>
</dbReference>
<keyword evidence="1" id="KW-0378">Hydrolase</keyword>
<dbReference type="GO" id="GO:0008081">
    <property type="term" value="F:phosphoric diester hydrolase activity"/>
    <property type="evidence" value="ECO:0007669"/>
    <property type="project" value="TreeGrafter"/>
</dbReference>
<dbReference type="InterPro" id="IPR004843">
    <property type="entry name" value="Calcineurin-like_PHP"/>
</dbReference>
<evidence type="ECO:0000256" key="1">
    <source>
        <dbReference type="ARBA" id="ARBA00022801"/>
    </source>
</evidence>
<protein>
    <recommendedName>
        <fullName evidence="4">Calcineurin-like phosphoesterase domain-containing protein</fullName>
    </recommendedName>
</protein>
<dbReference type="PROSITE" id="PS51257">
    <property type="entry name" value="PROKAR_LIPOPROTEIN"/>
    <property type="match status" value="1"/>
</dbReference>
<reference evidence="5 6" key="1">
    <citation type="journal article" date="2009" name="Nature">
        <title>Evolution of pathogenicity and sexual reproduction in eight Candida genomes.</title>
        <authorList>
            <person name="Butler G."/>
            <person name="Rasmussen M.D."/>
            <person name="Lin M.F."/>
            <person name="Santos M.A."/>
            <person name="Sakthikumar S."/>
            <person name="Munro C.A."/>
            <person name="Rheinbay E."/>
            <person name="Grabherr M."/>
            <person name="Forche A."/>
            <person name="Reedy J.L."/>
            <person name="Agrafioti I."/>
            <person name="Arnaud M.B."/>
            <person name="Bates S."/>
            <person name="Brown A.J."/>
            <person name="Brunke S."/>
            <person name="Costanzo M.C."/>
            <person name="Fitzpatrick D.A."/>
            <person name="de Groot P.W."/>
            <person name="Harris D."/>
            <person name="Hoyer L.L."/>
            <person name="Hube B."/>
            <person name="Klis F.M."/>
            <person name="Kodira C."/>
            <person name="Lennard N."/>
            <person name="Logue M.E."/>
            <person name="Martin R."/>
            <person name="Neiman A.M."/>
            <person name="Nikolaou E."/>
            <person name="Quail M.A."/>
            <person name="Quinn J."/>
            <person name="Santos M.C."/>
            <person name="Schmitzberger F.F."/>
            <person name="Sherlock G."/>
            <person name="Shah P."/>
            <person name="Silverstein K.A."/>
            <person name="Skrzypek M.S."/>
            <person name="Soll D."/>
            <person name="Staggs R."/>
            <person name="Stansfield I."/>
            <person name="Stumpf M.P."/>
            <person name="Sudbery P.E."/>
            <person name="Srikantha T."/>
            <person name="Zeng Q."/>
            <person name="Berman J."/>
            <person name="Berriman M."/>
            <person name="Heitman J."/>
            <person name="Gow N.A."/>
            <person name="Lorenz M.C."/>
            <person name="Birren B.W."/>
            <person name="Kellis M."/>
            <person name="Cuomo C.A."/>
        </authorList>
    </citation>
    <scope>NUCLEOTIDE SEQUENCE [LARGE SCALE GENOMIC DNA]</scope>
    <source>
        <strain evidence="6">ATCC 11503 / BCRC 21390 / CBS 2605 / JCM 1781 / NBRC 1676 / NRRL YB-4239</strain>
    </source>
</reference>
<feature type="chain" id="PRO_5002681564" description="Calcineurin-like phosphoesterase domain-containing protein" evidence="3">
    <location>
        <begin position="22"/>
        <end position="705"/>
    </location>
</feature>
<dbReference type="Pfam" id="PF00149">
    <property type="entry name" value="Metallophos"/>
    <property type="match status" value="1"/>
</dbReference>
<accession>A5DWQ6</accession>
<dbReference type="CDD" id="cd00842">
    <property type="entry name" value="MPP_ASMase"/>
    <property type="match status" value="1"/>
</dbReference>
<dbReference type="InterPro" id="IPR029052">
    <property type="entry name" value="Metallo-depent_PP-like"/>
</dbReference>
<dbReference type="Proteomes" id="UP000001996">
    <property type="component" value="Unassembled WGS sequence"/>
</dbReference>
<dbReference type="InParanoid" id="A5DWQ6"/>
<dbReference type="HOGENOM" id="CLU_014743_2_0_1"/>
<dbReference type="VEuPathDB" id="FungiDB:LELG_01793"/>
<dbReference type="AlphaFoldDB" id="A5DWQ6"/>
<evidence type="ECO:0000256" key="3">
    <source>
        <dbReference type="SAM" id="SignalP"/>
    </source>
</evidence>
<dbReference type="PANTHER" id="PTHR10340">
    <property type="entry name" value="SPHINGOMYELIN PHOSPHODIESTERASE"/>
    <property type="match status" value="1"/>
</dbReference>
<name>A5DWQ6_LODEL</name>
<dbReference type="GeneID" id="5234186"/>
<dbReference type="OrthoDB" id="282973at2759"/>
<keyword evidence="2" id="KW-0325">Glycoprotein</keyword>
<dbReference type="InterPro" id="IPR041805">
    <property type="entry name" value="ASMase/PPN1_MPP"/>
</dbReference>
<dbReference type="OMA" id="ETRYCCH"/>
<dbReference type="EMBL" id="CH981525">
    <property type="protein sequence ID" value="EDK43614.1"/>
    <property type="molecule type" value="Genomic_DNA"/>
</dbReference>
<evidence type="ECO:0000313" key="5">
    <source>
        <dbReference type="EMBL" id="EDK43614.1"/>
    </source>
</evidence>
<dbReference type="SUPFAM" id="SSF56300">
    <property type="entry name" value="Metallo-dependent phosphatases"/>
    <property type="match status" value="1"/>
</dbReference>
<evidence type="ECO:0000259" key="4">
    <source>
        <dbReference type="Pfam" id="PF00149"/>
    </source>
</evidence>
<evidence type="ECO:0000313" key="6">
    <source>
        <dbReference type="Proteomes" id="UP000001996"/>
    </source>
</evidence>
<sequence>MLKHNIIALILFLSCTVICHTIPGIDSLHAQTLDKRNVDIEAVYENMDIDDTDFISYHLREISKFNGTKCENCKLRIRYSQNLLQEQEDKKHLISLLLYKYCLNANNQSYTKCNNIDLFVTTDAKNFETNQGWESGTSTASSLNFWDNDFLHLLANFNTSSDLDLEYYCFFKQSACPLPKTQDVEELYGVSNWWPEKQPKHYSEPQYNQENLERFNVLHISDFHLQQRYQVGAESNCTSAPCALPESYNAVLPKSDYNFTTAFKKANPGIDAADIRFSFYPYAHYDENDQYTPGEYYDYPKYRGWNFNNFPATTFGSYLSDSPEILLNNSLNYISKAHSNDSFEFAIFTGDLVDHDKIHCTPNLTKEEEVKSLKIMKHYLKNLTVLPALGNHDTFPYGQLSPIKYDFNNSYDWTLDLMADLWVGNGWFNKTQGDTIRSHYAGFSYVTKRGLKIVGLNSNCYYQKNLWSYINLELDGDIFGQWKFLIDELVESEQRGQRVWIMAHIPVSDYDALPLQSRIFGKIVERFSPYTIAGIFYGHTHRDIFSVLYNDDGDDNKEPINMAWISQSITPYSNFNPSWRYYEVEDQIFNILNAYNYYTKLNNTFINAGAEPAWEFEYSARTFYDPQDTWGSNNPLNATFWNRYVAEKLGNKSEIGFNQKFTELQYRWGPGMPNCTNGTTLSDNCYSENYCVTNFYSDLNYYCQS</sequence>
<gene>
    <name evidence="5" type="ORF">LELG_01793</name>
</gene>
<dbReference type="eggNOG" id="KOG3770">
    <property type="taxonomic scope" value="Eukaryota"/>
</dbReference>
<dbReference type="PANTHER" id="PTHR10340:SF27">
    <property type="entry name" value="ACL091CP"/>
    <property type="match status" value="1"/>
</dbReference>
<feature type="signal peptide" evidence="3">
    <location>
        <begin position="1"/>
        <end position="21"/>
    </location>
</feature>
<keyword evidence="3" id="KW-0732">Signal</keyword>
<organism evidence="5 6">
    <name type="scientific">Lodderomyces elongisporus (strain ATCC 11503 / CBS 2605 / JCM 1781 / NBRC 1676 / NRRL YB-4239)</name>
    <name type="common">Yeast</name>
    <name type="synonym">Saccharomyces elongisporus</name>
    <dbReference type="NCBI Taxonomy" id="379508"/>
    <lineage>
        <taxon>Eukaryota</taxon>
        <taxon>Fungi</taxon>
        <taxon>Dikarya</taxon>
        <taxon>Ascomycota</taxon>
        <taxon>Saccharomycotina</taxon>
        <taxon>Pichiomycetes</taxon>
        <taxon>Debaryomycetaceae</taxon>
        <taxon>Candida/Lodderomyces clade</taxon>
        <taxon>Lodderomyces</taxon>
    </lineage>
</organism>